<dbReference type="GO" id="GO:0015174">
    <property type="term" value="F:basic amino acid transmembrane transporter activity"/>
    <property type="evidence" value="ECO:0007669"/>
    <property type="project" value="TreeGrafter"/>
</dbReference>
<dbReference type="SUPFAM" id="SSF103473">
    <property type="entry name" value="MFS general substrate transporter"/>
    <property type="match status" value="1"/>
</dbReference>
<reference evidence="8" key="2">
    <citation type="submission" date="2024-02" db="EMBL/GenBank/DDBJ databases">
        <title>Comparative genomics of Cryptococcus and Kwoniella reveals pathogenesis evolution and contrasting modes of karyotype evolution via chromosome fusion or intercentromeric recombination.</title>
        <authorList>
            <person name="Coelho M.A."/>
            <person name="David-Palma M."/>
            <person name="Shea T."/>
            <person name="Bowers K."/>
            <person name="McGinley-Smith S."/>
            <person name="Mohammad A.W."/>
            <person name="Gnirke A."/>
            <person name="Yurkov A.M."/>
            <person name="Nowrousian M."/>
            <person name="Sun S."/>
            <person name="Cuomo C.A."/>
            <person name="Heitman J."/>
        </authorList>
    </citation>
    <scope>NUCLEOTIDE SEQUENCE</scope>
    <source>
        <strain evidence="8">CBS 10117</strain>
    </source>
</reference>
<dbReference type="GO" id="GO:0012505">
    <property type="term" value="C:endomembrane system"/>
    <property type="evidence" value="ECO:0007669"/>
    <property type="project" value="UniProtKB-SubCell"/>
</dbReference>
<comment type="subcellular location">
    <subcellularLocation>
        <location evidence="1">Endomembrane system</location>
        <topology evidence="1">Multi-pass membrane protein</topology>
    </subcellularLocation>
</comment>
<keyword evidence="3 7" id="KW-0812">Transmembrane</keyword>
<dbReference type="GO" id="GO:0005886">
    <property type="term" value="C:plasma membrane"/>
    <property type="evidence" value="ECO:0007669"/>
    <property type="project" value="TreeGrafter"/>
</dbReference>
<dbReference type="InterPro" id="IPR036259">
    <property type="entry name" value="MFS_trans_sf"/>
</dbReference>
<evidence type="ECO:0000256" key="7">
    <source>
        <dbReference type="SAM" id="Phobius"/>
    </source>
</evidence>
<feature type="transmembrane region" description="Helical" evidence="7">
    <location>
        <begin position="133"/>
        <end position="155"/>
    </location>
</feature>
<organism evidence="8 9">
    <name type="scientific">Kwoniella dejecticola CBS 10117</name>
    <dbReference type="NCBI Taxonomy" id="1296121"/>
    <lineage>
        <taxon>Eukaryota</taxon>
        <taxon>Fungi</taxon>
        <taxon>Dikarya</taxon>
        <taxon>Basidiomycota</taxon>
        <taxon>Agaricomycotina</taxon>
        <taxon>Tremellomycetes</taxon>
        <taxon>Tremellales</taxon>
        <taxon>Cryptococcaceae</taxon>
        <taxon>Kwoniella</taxon>
    </lineage>
</organism>
<keyword evidence="5 7" id="KW-0472">Membrane</keyword>
<evidence type="ECO:0000256" key="6">
    <source>
        <dbReference type="SAM" id="MobiDB-lite"/>
    </source>
</evidence>
<evidence type="ECO:0008006" key="10">
    <source>
        <dbReference type="Google" id="ProtNLM"/>
    </source>
</evidence>
<name>A0AAJ8MDT8_9TREE</name>
<protein>
    <recommendedName>
        <fullName evidence="10">Major facilitator superfamily (MFS) profile domain-containing protein</fullName>
    </recommendedName>
</protein>
<feature type="region of interest" description="Disordered" evidence="6">
    <location>
        <begin position="235"/>
        <end position="256"/>
    </location>
</feature>
<dbReference type="PANTHER" id="PTHR23501">
    <property type="entry name" value="MAJOR FACILITATOR SUPERFAMILY"/>
    <property type="match status" value="1"/>
</dbReference>
<dbReference type="RefSeq" id="XP_065824360.1">
    <property type="nucleotide sequence ID" value="XM_065968288.1"/>
</dbReference>
<gene>
    <name evidence="8" type="ORF">I303_101185</name>
</gene>
<feature type="transmembrane region" description="Helical" evidence="7">
    <location>
        <begin position="7"/>
        <end position="25"/>
    </location>
</feature>
<evidence type="ECO:0000313" key="8">
    <source>
        <dbReference type="EMBL" id="WWC58641.1"/>
    </source>
</evidence>
<accession>A0AAJ8MDT8</accession>
<reference evidence="8" key="1">
    <citation type="submission" date="2013-07" db="EMBL/GenBank/DDBJ databases">
        <authorList>
            <consortium name="The Broad Institute Genome Sequencing Platform"/>
            <person name="Cuomo C."/>
            <person name="Litvintseva A."/>
            <person name="Chen Y."/>
            <person name="Heitman J."/>
            <person name="Sun S."/>
            <person name="Springer D."/>
            <person name="Dromer F."/>
            <person name="Young S.K."/>
            <person name="Zeng Q."/>
            <person name="Gargeya S."/>
            <person name="Fitzgerald M."/>
            <person name="Abouelleil A."/>
            <person name="Alvarado L."/>
            <person name="Berlin A.M."/>
            <person name="Chapman S.B."/>
            <person name="Dewar J."/>
            <person name="Goldberg J."/>
            <person name="Griggs A."/>
            <person name="Gujja S."/>
            <person name="Hansen M."/>
            <person name="Howarth C."/>
            <person name="Imamovic A."/>
            <person name="Larimer J."/>
            <person name="McCowan C."/>
            <person name="Murphy C."/>
            <person name="Pearson M."/>
            <person name="Priest M."/>
            <person name="Roberts A."/>
            <person name="Saif S."/>
            <person name="Shea T."/>
            <person name="Sykes S."/>
            <person name="Wortman J."/>
            <person name="Nusbaum C."/>
            <person name="Birren B."/>
        </authorList>
    </citation>
    <scope>NUCLEOTIDE SEQUENCE</scope>
    <source>
        <strain evidence="8">CBS 10117</strain>
    </source>
</reference>
<evidence type="ECO:0000256" key="1">
    <source>
        <dbReference type="ARBA" id="ARBA00004127"/>
    </source>
</evidence>
<dbReference type="Proteomes" id="UP000078595">
    <property type="component" value="Chromosome 1"/>
</dbReference>
<feature type="transmembrane region" description="Helical" evidence="7">
    <location>
        <begin position="45"/>
        <end position="62"/>
    </location>
</feature>
<feature type="transmembrane region" description="Helical" evidence="7">
    <location>
        <begin position="200"/>
        <end position="222"/>
    </location>
</feature>
<keyword evidence="2" id="KW-0813">Transport</keyword>
<dbReference type="GO" id="GO:0000329">
    <property type="term" value="C:fungal-type vacuole membrane"/>
    <property type="evidence" value="ECO:0007669"/>
    <property type="project" value="TreeGrafter"/>
</dbReference>
<evidence type="ECO:0000313" key="9">
    <source>
        <dbReference type="Proteomes" id="UP000078595"/>
    </source>
</evidence>
<feature type="compositionally biased region" description="Acidic residues" evidence="6">
    <location>
        <begin position="238"/>
        <end position="249"/>
    </location>
</feature>
<dbReference type="EMBL" id="CP144530">
    <property type="protein sequence ID" value="WWC58641.1"/>
    <property type="molecule type" value="Genomic_DNA"/>
</dbReference>
<proteinExistence type="predicted"/>
<evidence type="ECO:0000256" key="4">
    <source>
        <dbReference type="ARBA" id="ARBA00022989"/>
    </source>
</evidence>
<evidence type="ECO:0000256" key="5">
    <source>
        <dbReference type="ARBA" id="ARBA00023136"/>
    </source>
</evidence>
<evidence type="ECO:0000256" key="3">
    <source>
        <dbReference type="ARBA" id="ARBA00022692"/>
    </source>
</evidence>
<feature type="transmembrane region" description="Helical" evidence="7">
    <location>
        <begin position="105"/>
        <end position="121"/>
    </location>
</feature>
<dbReference type="AlphaFoldDB" id="A0AAJ8MDT8"/>
<keyword evidence="4 7" id="KW-1133">Transmembrane helix</keyword>
<dbReference type="PANTHER" id="PTHR23501:SF191">
    <property type="entry name" value="VACUOLAR BASIC AMINO ACID TRANSPORTER 4"/>
    <property type="match status" value="1"/>
</dbReference>
<sequence>MQLFRRIDFLGCFLLAGWVGAALIAVSLKTNSTATDSYKWSDPTIIGLFSASAVLLAIFLLVELKWAAEPVMPFELLNRRTAVSVAINNFSISMAQFALLRGIENLPITTLTIVALIADVGHEHVAIATSLSYVFRTIGQVLGVALSGALAQAILQKELSARITGPDADETIAAIRESSASIRYLSEPLKSIAIASYQKALHAVFLCAVILSVVYLLAGLGIREIDMHKAMVVKPPSDDAEEGQEEDIVGEVSETP</sequence>
<dbReference type="KEGG" id="kdj:90830059"/>
<evidence type="ECO:0000256" key="2">
    <source>
        <dbReference type="ARBA" id="ARBA00022448"/>
    </source>
</evidence>
<keyword evidence="9" id="KW-1185">Reference proteome</keyword>
<dbReference type="GeneID" id="90830059"/>